<protein>
    <recommendedName>
        <fullName evidence="2">Lipocalin-like domain-containing protein</fullName>
    </recommendedName>
</protein>
<gene>
    <name evidence="1" type="ORF">LCGC14_0529520</name>
</gene>
<evidence type="ECO:0008006" key="2">
    <source>
        <dbReference type="Google" id="ProtNLM"/>
    </source>
</evidence>
<proteinExistence type="predicted"/>
<reference evidence="1" key="1">
    <citation type="journal article" date="2015" name="Nature">
        <title>Complex archaea that bridge the gap between prokaryotes and eukaryotes.</title>
        <authorList>
            <person name="Spang A."/>
            <person name="Saw J.H."/>
            <person name="Jorgensen S.L."/>
            <person name="Zaremba-Niedzwiedzka K."/>
            <person name="Martijn J."/>
            <person name="Lind A.E."/>
            <person name="van Eijk R."/>
            <person name="Schleper C."/>
            <person name="Guy L."/>
            <person name="Ettema T.J."/>
        </authorList>
    </citation>
    <scope>NUCLEOTIDE SEQUENCE</scope>
</reference>
<dbReference type="EMBL" id="LAZR01000686">
    <property type="protein sequence ID" value="KKN60683.1"/>
    <property type="molecule type" value="Genomic_DNA"/>
</dbReference>
<accession>A0A0F9V449</accession>
<sequence length="162" mass="18795">MKQRNTFFSLLIMLLFFSCSNDDNSVRESDRSQALLGQWEYESIVSDRAVDLNGDKNSNIDLFNTQELSQCVKDNITTYTEIGPSDKPEYSVTENNLACDDNNPFSFVEEDFWSLTDNNSTISFENREPFRIIDLTKNKLTVESDDMFEGLEYIVTITYKRK</sequence>
<comment type="caution">
    <text evidence="1">The sequence shown here is derived from an EMBL/GenBank/DDBJ whole genome shotgun (WGS) entry which is preliminary data.</text>
</comment>
<evidence type="ECO:0000313" key="1">
    <source>
        <dbReference type="EMBL" id="KKN60683.1"/>
    </source>
</evidence>
<dbReference type="AlphaFoldDB" id="A0A0F9V449"/>
<name>A0A0F9V449_9ZZZZ</name>
<dbReference type="PROSITE" id="PS51257">
    <property type="entry name" value="PROKAR_LIPOPROTEIN"/>
    <property type="match status" value="1"/>
</dbReference>
<organism evidence="1">
    <name type="scientific">marine sediment metagenome</name>
    <dbReference type="NCBI Taxonomy" id="412755"/>
    <lineage>
        <taxon>unclassified sequences</taxon>
        <taxon>metagenomes</taxon>
        <taxon>ecological metagenomes</taxon>
    </lineage>
</organism>